<dbReference type="AlphaFoldDB" id="A0A2N6T674"/>
<keyword evidence="1" id="KW-1133">Transmembrane helix</keyword>
<dbReference type="Proteomes" id="UP000235836">
    <property type="component" value="Unassembled WGS sequence"/>
</dbReference>
<dbReference type="EMBL" id="PNHG01000004">
    <property type="protein sequence ID" value="PMC64828.1"/>
    <property type="molecule type" value="Genomic_DNA"/>
</dbReference>
<evidence type="ECO:0008006" key="4">
    <source>
        <dbReference type="Google" id="ProtNLM"/>
    </source>
</evidence>
<proteinExistence type="predicted"/>
<dbReference type="PANTHER" id="PTHR37814:SF1">
    <property type="entry name" value="MEMBRANE PROTEIN"/>
    <property type="match status" value="1"/>
</dbReference>
<feature type="transmembrane region" description="Helical" evidence="1">
    <location>
        <begin position="184"/>
        <end position="206"/>
    </location>
</feature>
<dbReference type="RefSeq" id="WP_034663785.1">
    <property type="nucleotide sequence ID" value="NZ_JBHRZL010000010.1"/>
</dbReference>
<dbReference type="Gene3D" id="1.20.1740.10">
    <property type="entry name" value="Amino acid/polyamine transporter I"/>
    <property type="match status" value="1"/>
</dbReference>
<keyword evidence="3" id="KW-1185">Reference proteome</keyword>
<comment type="caution">
    <text evidence="2">The sequence shown here is derived from an EMBL/GenBank/DDBJ whole genome shotgun (WGS) entry which is preliminary data.</text>
</comment>
<accession>A0A2N6T674</accession>
<feature type="transmembrane region" description="Helical" evidence="1">
    <location>
        <begin position="40"/>
        <end position="62"/>
    </location>
</feature>
<dbReference type="PANTHER" id="PTHR37814">
    <property type="entry name" value="CONSERVED MEMBRANE PROTEIN"/>
    <property type="match status" value="1"/>
</dbReference>
<feature type="transmembrane region" description="Helical" evidence="1">
    <location>
        <begin position="298"/>
        <end position="317"/>
    </location>
</feature>
<feature type="transmembrane region" description="Helical" evidence="1">
    <location>
        <begin position="218"/>
        <end position="242"/>
    </location>
</feature>
<name>A0A2N6T674_9CORY</name>
<dbReference type="InterPro" id="IPR038728">
    <property type="entry name" value="YkvI-like"/>
</dbReference>
<feature type="transmembrane region" description="Helical" evidence="1">
    <location>
        <begin position="111"/>
        <end position="132"/>
    </location>
</feature>
<feature type="transmembrane region" description="Helical" evidence="1">
    <location>
        <begin position="83"/>
        <end position="105"/>
    </location>
</feature>
<organism evidence="2 3">
    <name type="scientific">Corynebacterium tuscaniense</name>
    <dbReference type="NCBI Taxonomy" id="302449"/>
    <lineage>
        <taxon>Bacteria</taxon>
        <taxon>Bacillati</taxon>
        <taxon>Actinomycetota</taxon>
        <taxon>Actinomycetes</taxon>
        <taxon>Mycobacteriales</taxon>
        <taxon>Corynebacteriaceae</taxon>
        <taxon>Corynebacterium</taxon>
    </lineage>
</organism>
<evidence type="ECO:0000313" key="3">
    <source>
        <dbReference type="Proteomes" id="UP000235836"/>
    </source>
</evidence>
<protein>
    <recommendedName>
        <fullName evidence="4">Membrane protein YkvI</fullName>
    </recommendedName>
</protein>
<feature type="transmembrane region" description="Helical" evidence="1">
    <location>
        <begin position="139"/>
        <end position="161"/>
    </location>
</feature>
<feature type="transmembrane region" description="Helical" evidence="1">
    <location>
        <begin position="323"/>
        <end position="344"/>
    </location>
</feature>
<feature type="transmembrane region" description="Helical" evidence="1">
    <location>
        <begin position="262"/>
        <end position="286"/>
    </location>
</feature>
<sequence>MKLRVLEIAMAFVGVLVGASFASGRESLQYFVAFGNWGLLGAFLTSLALTLTGFAMLQLGSYHRAKEHTGVFDAISGPIVSKILDGATLVCLFCIGFAMFAGAGANLNQQFGWPVWIGATIMLVLVLLTGLLDVDKVTVAIGALTPLIIVMIAIATIWTIATAEPDFSTLHEQATQIPTTLPNWWVAAINSIGLQIIVGVSMAIVIGGNLFDPREAGWGGLAGGACFLLLLAMLVTSLYLSVDTVQDNEMPTQAMITAINPVLGLVMTFAIYGMIYNTAIGMFYAFGKRLARNKPKNFYPIYVAAVLIGFVLSFIGFSNLIGWVYPVLGYMGLLIMVIIGWAWWTHRHELKKEISLRREARRLFFWHGSAEAVPDSQWNMLQDSARRSNIEDDKFIEELEQATQAAKRTRKSNKGQ</sequence>
<gene>
    <name evidence="2" type="ORF">CJ203_04030</name>
</gene>
<evidence type="ECO:0000313" key="2">
    <source>
        <dbReference type="EMBL" id="PMC64828.1"/>
    </source>
</evidence>
<keyword evidence="1" id="KW-0472">Membrane</keyword>
<evidence type="ECO:0000256" key="1">
    <source>
        <dbReference type="SAM" id="Phobius"/>
    </source>
</evidence>
<reference evidence="2 3" key="1">
    <citation type="submission" date="2017-09" db="EMBL/GenBank/DDBJ databases">
        <title>Bacterial strain isolated from the female urinary microbiota.</title>
        <authorList>
            <person name="Thomas-White K."/>
            <person name="Kumar N."/>
            <person name="Forster S."/>
            <person name="Putonti C."/>
            <person name="Lawley T."/>
            <person name="Wolfe A.J."/>
        </authorList>
    </citation>
    <scope>NUCLEOTIDE SEQUENCE [LARGE SCALE GENOMIC DNA]</scope>
    <source>
        <strain evidence="2 3">UMB0792</strain>
    </source>
</reference>
<keyword evidence="1" id="KW-0812">Transmembrane</keyword>